<keyword evidence="4" id="KW-1185">Reference proteome</keyword>
<dbReference type="SUPFAM" id="SSF82185">
    <property type="entry name" value="Histone H3 K4-specific methyltransferase SET7/9 N-terminal domain"/>
    <property type="match status" value="1"/>
</dbReference>
<evidence type="ECO:0000313" key="3">
    <source>
        <dbReference type="EMBL" id="KAF4715551.1"/>
    </source>
</evidence>
<dbReference type="PANTHER" id="PTHR43215:SF14">
    <property type="entry name" value="RADIAL SPOKE HEAD 1 HOMOLOG"/>
    <property type="match status" value="1"/>
</dbReference>
<evidence type="ECO:0000313" key="4">
    <source>
        <dbReference type="Proteomes" id="UP000553632"/>
    </source>
</evidence>
<dbReference type="Gene3D" id="2.20.110.10">
    <property type="entry name" value="Histone H3 K4-specific methyltransferase SET7/9 N-terminal domain"/>
    <property type="match status" value="1"/>
</dbReference>
<feature type="compositionally biased region" description="Polar residues" evidence="2">
    <location>
        <begin position="23"/>
        <end position="33"/>
    </location>
</feature>
<dbReference type="InterPro" id="IPR003409">
    <property type="entry name" value="MORN"/>
</dbReference>
<evidence type="ECO:0000256" key="2">
    <source>
        <dbReference type="SAM" id="MobiDB-lite"/>
    </source>
</evidence>
<dbReference type="Pfam" id="PF02493">
    <property type="entry name" value="MORN"/>
    <property type="match status" value="3"/>
</dbReference>
<name>A0A7J6R5K4_PEROL</name>
<dbReference type="AlphaFoldDB" id="A0A7J6R5K4"/>
<dbReference type="PANTHER" id="PTHR43215">
    <property type="entry name" value="RADIAL SPOKE HEAD 1 HOMOLOG"/>
    <property type="match status" value="1"/>
</dbReference>
<organism evidence="3 4">
    <name type="scientific">Perkinsus olseni</name>
    <name type="common">Perkinsus atlanticus</name>
    <dbReference type="NCBI Taxonomy" id="32597"/>
    <lineage>
        <taxon>Eukaryota</taxon>
        <taxon>Sar</taxon>
        <taxon>Alveolata</taxon>
        <taxon>Perkinsozoa</taxon>
        <taxon>Perkinsea</taxon>
        <taxon>Perkinsida</taxon>
        <taxon>Perkinsidae</taxon>
        <taxon>Perkinsus</taxon>
    </lineage>
</organism>
<dbReference type="SMART" id="SM00698">
    <property type="entry name" value="MORN"/>
    <property type="match status" value="3"/>
</dbReference>
<feature type="non-terminal residue" evidence="3">
    <location>
        <position position="1"/>
    </location>
</feature>
<evidence type="ECO:0000256" key="1">
    <source>
        <dbReference type="ARBA" id="ARBA00022737"/>
    </source>
</evidence>
<gene>
    <name evidence="3" type="ORF">FOZ63_005663</name>
</gene>
<evidence type="ECO:0008006" key="5">
    <source>
        <dbReference type="Google" id="ProtNLM"/>
    </source>
</evidence>
<dbReference type="Proteomes" id="UP000553632">
    <property type="component" value="Unassembled WGS sequence"/>
</dbReference>
<keyword evidence="1" id="KW-0677">Repeat</keyword>
<reference evidence="3 4" key="1">
    <citation type="submission" date="2020-04" db="EMBL/GenBank/DDBJ databases">
        <title>Perkinsus olseni comparative genomics.</title>
        <authorList>
            <person name="Bogema D.R."/>
        </authorList>
    </citation>
    <scope>NUCLEOTIDE SEQUENCE [LARGE SCALE GENOMIC DNA]</scope>
    <source>
        <strain evidence="3 4">ATCC PRA-207</strain>
    </source>
</reference>
<dbReference type="EMBL" id="JABANO010028204">
    <property type="protein sequence ID" value="KAF4715551.1"/>
    <property type="molecule type" value="Genomic_DNA"/>
</dbReference>
<comment type="caution">
    <text evidence="3">The sequence shown here is derived from an EMBL/GenBank/DDBJ whole genome shotgun (WGS) entry which is preliminary data.</text>
</comment>
<proteinExistence type="predicted"/>
<protein>
    <recommendedName>
        <fullName evidence="5">MORN repeat containing</fullName>
    </recommendedName>
</protein>
<sequence length="264" mass="28177">ASTTLCMVSGGVDGQVCRWSWNPDSSGAGSTSAPRDHNGERASKSERRWWPGLSPTTDSPPPRVWNTRAATRGASTTIQRFTVDLSTAVTSVAATEGPDGNSVVAYSTDTGVVGLAGPFTQMGSAMSQALDVCSHPQVIAPPDVNSGGKVFLGLREVECGEELFADRKGPEERGALEPQVEVTRMKHANGSWYEGQVCNGIAHGWGRLQYPNGASYEGQWVGGMANGRGTYKCKGSRYRGSWMNDLKHGDGEEKWADGCRYAGQ</sequence>
<accession>A0A7J6R5K4</accession>
<feature type="region of interest" description="Disordered" evidence="2">
    <location>
        <begin position="23"/>
        <end position="64"/>
    </location>
</feature>
<feature type="compositionally biased region" description="Basic and acidic residues" evidence="2">
    <location>
        <begin position="34"/>
        <end position="49"/>
    </location>
</feature>